<dbReference type="Proteomes" id="UP000736164">
    <property type="component" value="Unassembled WGS sequence"/>
</dbReference>
<feature type="transmembrane region" description="Helical" evidence="25">
    <location>
        <begin position="890"/>
        <end position="908"/>
    </location>
</feature>
<feature type="domain" description="Guanylate cyclase" evidence="26">
    <location>
        <begin position="292"/>
        <end position="419"/>
    </location>
</feature>
<evidence type="ECO:0000256" key="8">
    <source>
        <dbReference type="ARBA" id="ARBA00022723"/>
    </source>
</evidence>
<evidence type="ECO:0000256" key="18">
    <source>
        <dbReference type="ARBA" id="ARBA00023239"/>
    </source>
</evidence>
<accession>A0A8J7NZU0</accession>
<evidence type="ECO:0000256" key="16">
    <source>
        <dbReference type="ARBA" id="ARBA00023180"/>
    </source>
</evidence>
<evidence type="ECO:0000256" key="22">
    <source>
        <dbReference type="ARBA" id="ARBA00081427"/>
    </source>
</evidence>
<evidence type="ECO:0000259" key="26">
    <source>
        <dbReference type="PROSITE" id="PS50125"/>
    </source>
</evidence>
<feature type="transmembrane region" description="Helical" evidence="25">
    <location>
        <begin position="146"/>
        <end position="169"/>
    </location>
</feature>
<keyword evidence="6" id="KW-1003">Cell membrane</keyword>
<dbReference type="InterPro" id="IPR018297">
    <property type="entry name" value="A/G_cyclase_CS"/>
</dbReference>
<evidence type="ECO:0000256" key="17">
    <source>
        <dbReference type="ARBA" id="ARBA00023211"/>
    </source>
</evidence>
<comment type="catalytic activity">
    <reaction evidence="1">
        <text>ATP = 3',5'-cyclic AMP + diphosphate</text>
        <dbReference type="Rhea" id="RHEA:15389"/>
        <dbReference type="ChEBI" id="CHEBI:30616"/>
        <dbReference type="ChEBI" id="CHEBI:33019"/>
        <dbReference type="ChEBI" id="CHEBI:58165"/>
        <dbReference type="EC" id="4.6.1.1"/>
    </reaction>
</comment>
<comment type="similarity">
    <text evidence="23">Belongs to the adenylyl cyclase class-4/guanylyl cyclase family.</text>
</comment>
<feature type="transmembrane region" description="Helical" evidence="25">
    <location>
        <begin position="51"/>
        <end position="68"/>
    </location>
</feature>
<feature type="region of interest" description="Disordered" evidence="24">
    <location>
        <begin position="244"/>
        <end position="272"/>
    </location>
</feature>
<evidence type="ECO:0000256" key="1">
    <source>
        <dbReference type="ARBA" id="ARBA00001593"/>
    </source>
</evidence>
<name>A0A8J7NZU0_ATRSP</name>
<evidence type="ECO:0000313" key="27">
    <source>
        <dbReference type="EMBL" id="MBN3322754.1"/>
    </source>
</evidence>
<comment type="cofactor">
    <cofactor evidence="2">
        <name>Mn(2+)</name>
        <dbReference type="ChEBI" id="CHEBI:29035"/>
    </cofactor>
</comment>
<feature type="region of interest" description="Disordered" evidence="24">
    <location>
        <begin position="617"/>
        <end position="640"/>
    </location>
</feature>
<keyword evidence="8" id="KW-0479">Metal-binding</keyword>
<keyword evidence="18 23" id="KW-0456">Lyase</keyword>
<evidence type="ECO:0000256" key="11">
    <source>
        <dbReference type="ARBA" id="ARBA00022840"/>
    </source>
</evidence>
<keyword evidence="11" id="KW-0067">ATP-binding</keyword>
<keyword evidence="15 25" id="KW-0472">Membrane</keyword>
<dbReference type="SUPFAM" id="SSF55073">
    <property type="entry name" value="Nucleotide cyclase"/>
    <property type="match status" value="2"/>
</dbReference>
<keyword evidence="17" id="KW-0464">Manganese</keyword>
<feature type="non-terminal residue" evidence="27">
    <location>
        <position position="1436"/>
    </location>
</feature>
<feature type="transmembrane region" description="Helical" evidence="25">
    <location>
        <begin position="812"/>
        <end position="835"/>
    </location>
</feature>
<keyword evidence="13 25" id="KW-1133">Transmembrane helix</keyword>
<evidence type="ECO:0000256" key="5">
    <source>
        <dbReference type="ARBA" id="ARBA00012201"/>
    </source>
</evidence>
<keyword evidence="9" id="KW-0677">Repeat</keyword>
<feature type="compositionally biased region" description="Basic and acidic residues" evidence="24">
    <location>
        <begin position="1426"/>
        <end position="1436"/>
    </location>
</feature>
<evidence type="ECO:0000256" key="2">
    <source>
        <dbReference type="ARBA" id="ARBA00001936"/>
    </source>
</evidence>
<feature type="transmembrane region" description="Helical" evidence="25">
    <location>
        <begin position="75"/>
        <end position="98"/>
    </location>
</feature>
<dbReference type="PROSITE" id="PS00452">
    <property type="entry name" value="GUANYLATE_CYCLASE_1"/>
    <property type="match status" value="2"/>
</dbReference>
<dbReference type="Pfam" id="PF00211">
    <property type="entry name" value="Guanylate_cyc"/>
    <property type="match status" value="2"/>
</dbReference>
<evidence type="ECO:0000256" key="12">
    <source>
        <dbReference type="ARBA" id="ARBA00022842"/>
    </source>
</evidence>
<evidence type="ECO:0000256" key="3">
    <source>
        <dbReference type="ARBA" id="ARBA00001946"/>
    </source>
</evidence>
<evidence type="ECO:0000256" key="4">
    <source>
        <dbReference type="ARBA" id="ARBA00004651"/>
    </source>
</evidence>
<evidence type="ECO:0000256" key="21">
    <source>
        <dbReference type="ARBA" id="ARBA00081232"/>
    </source>
</evidence>
<dbReference type="PROSITE" id="PS50125">
    <property type="entry name" value="GUANYLATE_CYCLASE_2"/>
    <property type="match status" value="2"/>
</dbReference>
<evidence type="ECO:0000256" key="23">
    <source>
        <dbReference type="RuleBase" id="RU000405"/>
    </source>
</evidence>
<evidence type="ECO:0000313" key="28">
    <source>
        <dbReference type="Proteomes" id="UP000736164"/>
    </source>
</evidence>
<feature type="transmembrane region" description="Helical" evidence="25">
    <location>
        <begin position="914"/>
        <end position="934"/>
    </location>
</feature>
<feature type="non-terminal residue" evidence="27">
    <location>
        <position position="1"/>
    </location>
</feature>
<evidence type="ECO:0000256" key="14">
    <source>
        <dbReference type="ARBA" id="ARBA00022998"/>
    </source>
</evidence>
<comment type="cofactor">
    <cofactor evidence="3">
        <name>Mg(2+)</name>
        <dbReference type="ChEBI" id="CHEBI:18420"/>
    </cofactor>
</comment>
<feature type="transmembrane region" description="Helical" evidence="25">
    <location>
        <begin position="110"/>
        <end position="139"/>
    </location>
</feature>
<feature type="compositionally biased region" description="Low complexity" evidence="24">
    <location>
        <begin position="1376"/>
        <end position="1388"/>
    </location>
</feature>
<feature type="transmembrane region" description="Helical" evidence="25">
    <location>
        <begin position="1047"/>
        <end position="1066"/>
    </location>
</feature>
<evidence type="ECO:0000256" key="24">
    <source>
        <dbReference type="SAM" id="MobiDB-lite"/>
    </source>
</evidence>
<keyword evidence="10" id="KW-0547">Nucleotide-binding</keyword>
<proteinExistence type="inferred from homology"/>
<feature type="region of interest" description="Disordered" evidence="24">
    <location>
        <begin position="1328"/>
        <end position="1436"/>
    </location>
</feature>
<evidence type="ECO:0000256" key="19">
    <source>
        <dbReference type="ARBA" id="ARBA00070496"/>
    </source>
</evidence>
<feature type="transmembrane region" description="Helical" evidence="25">
    <location>
        <begin position="841"/>
        <end position="869"/>
    </location>
</feature>
<keyword evidence="12" id="KW-0460">Magnesium</keyword>
<dbReference type="FunFam" id="3.30.70.1230:FF:000008">
    <property type="entry name" value="Adenylate cyclase type 9"/>
    <property type="match status" value="1"/>
</dbReference>
<dbReference type="SMART" id="SM00044">
    <property type="entry name" value="CYCc"/>
    <property type="match status" value="2"/>
</dbReference>
<dbReference type="PANTHER" id="PTHR45627">
    <property type="entry name" value="ADENYLATE CYCLASE TYPE 1"/>
    <property type="match status" value="1"/>
</dbReference>
<dbReference type="EMBL" id="JAAWVO010061264">
    <property type="protein sequence ID" value="MBN3322754.1"/>
    <property type="molecule type" value="Genomic_DNA"/>
</dbReference>
<keyword evidence="7 25" id="KW-0812">Transmembrane</keyword>
<dbReference type="GO" id="GO:0046872">
    <property type="term" value="F:metal ion binding"/>
    <property type="evidence" value="ECO:0007669"/>
    <property type="project" value="UniProtKB-KW"/>
</dbReference>
<evidence type="ECO:0000256" key="25">
    <source>
        <dbReference type="SAM" id="Phobius"/>
    </source>
</evidence>
<dbReference type="CDD" id="cd07302">
    <property type="entry name" value="CHD"/>
    <property type="match status" value="2"/>
</dbReference>
<feature type="domain" description="Guanylate cyclase" evidence="26">
    <location>
        <begin position="1128"/>
        <end position="1268"/>
    </location>
</feature>
<dbReference type="GO" id="GO:0007189">
    <property type="term" value="P:adenylate cyclase-activating G protein-coupled receptor signaling pathway"/>
    <property type="evidence" value="ECO:0007669"/>
    <property type="project" value="TreeGrafter"/>
</dbReference>
<keyword evidence="14" id="KW-0115">cAMP biosynthesis</keyword>
<protein>
    <recommendedName>
        <fullName evidence="19">Adenylate cyclase type 9</fullName>
        <ecNumber evidence="5">4.6.1.1</ecNumber>
    </recommendedName>
    <alternativeName>
        <fullName evidence="22">ATP pyrophosphate-lyase 9</fullName>
    </alternativeName>
    <alternativeName>
        <fullName evidence="20">Adenylate cyclase type IX</fullName>
    </alternativeName>
    <alternativeName>
        <fullName evidence="21">Adenylyl cyclase 9</fullName>
    </alternativeName>
</protein>
<keyword evidence="16" id="KW-0325">Glycoprotein</keyword>
<dbReference type="InterPro" id="IPR001054">
    <property type="entry name" value="A/G_cyclase"/>
</dbReference>
<reference evidence="27" key="1">
    <citation type="journal article" date="2021" name="Cell">
        <title>Tracing the genetic footprints of vertebrate landing in non-teleost ray-finned fishes.</title>
        <authorList>
            <person name="Bi X."/>
            <person name="Wang K."/>
            <person name="Yang L."/>
            <person name="Pan H."/>
            <person name="Jiang H."/>
            <person name="Wei Q."/>
            <person name="Fang M."/>
            <person name="Yu H."/>
            <person name="Zhu C."/>
            <person name="Cai Y."/>
            <person name="He Y."/>
            <person name="Gan X."/>
            <person name="Zeng H."/>
            <person name="Yu D."/>
            <person name="Zhu Y."/>
            <person name="Jiang H."/>
            <person name="Qiu Q."/>
            <person name="Yang H."/>
            <person name="Zhang Y.E."/>
            <person name="Wang W."/>
            <person name="Zhu M."/>
            <person name="He S."/>
            <person name="Zhang G."/>
        </authorList>
    </citation>
    <scope>NUCLEOTIDE SEQUENCE</scope>
    <source>
        <strain evidence="27">Allg_001</strain>
    </source>
</reference>
<evidence type="ECO:0000256" key="7">
    <source>
        <dbReference type="ARBA" id="ARBA00022692"/>
    </source>
</evidence>
<feature type="transmembrane region" description="Helical" evidence="25">
    <location>
        <begin position="941"/>
        <end position="960"/>
    </location>
</feature>
<dbReference type="FunFam" id="3.30.70.1230:FF:000014">
    <property type="entry name" value="adenylate cyclase type 9"/>
    <property type="match status" value="1"/>
</dbReference>
<dbReference type="EC" id="4.6.1.1" evidence="5"/>
<evidence type="ECO:0000256" key="6">
    <source>
        <dbReference type="ARBA" id="ARBA00022475"/>
    </source>
</evidence>
<sequence length="1436" mass="158634">MVPGLRSQRKVPQLFERSAAQWWDPGFDSPILEEACRERCFPQTQRRFRYVLSYLAAAGLLWGVYFGVNHDRCDPFAFLLPTAGFLAFCLALFLFTFTRLYARLYPQVSLLLIVVTSGKLCISPVGTFSLCMEVLLLLYSVLHLRLYASVLLGLGYSVLFEALGCVYIAEDHPTLYWLAPGKGLLHLCAHAIGIHLFIMSEVRSRSTFLKVGQAIMHGKDLEVEKALKERMIHSVMPRRVADELMKQGDDESETSVKRYSTSSPKSKKKKTSIPRGQIIFRPFNMKRMEPVSILFADIVGFTKMSANKSAHALVGLLNDLFGRFDRLCEVTKCEKISTLGDCYYCVAGCPEPRADHAYCCIEMGLGMIEAIEQFCQEKKEMVNMRVGVHTGTVLCGILGMKRFKFDVWSNDVNLANLMEQLGVAGKVHISEVTAGFLDDRYEREDGRVLERVGQNVVADQLKGMICVSLFPMKASISGLIVSNPLLLHFWVVCTVVHLSHEGGSERYPRTGKYWHALTPSACFNCLNGIRREQSPSAKAPDLRKTRTSCRFPRTPPAVPDRAVSGVLGSPRRCWYCSQFQRTVLSASGLKTYLISGQRVAHSQCSCSQLGLTGLDPGDGPAAASRAQTPDATPAAGPDSGLAHCQADRVKVPCPSCSVVLIPSSEPPVEDGTVQNGCQEEHKNNAKVPPGRSPKAQNGLLSPPADDKMTNSQTSLCEMLQEKEKKWGGVSMDHSALIPLRSKNFRERSDAHFVDVIKEDSLMKDYFFKPPINKLSLNFLEKPLESAYRASYQEEVQTKAPVQTFASPTFSSFLDVLLSSAVFAALTVACFLRPWVTGSPPPAAAIAVCVLAVLLEGISLVLSVRMAFYLDNVMSCTRQLLQVISGWIPRHLIGAVLISLPALSVFTHITCQFHLSLQFTMFICCAVIIAIIQYCNFCQLSFWMRSSFATVVGAGLLAVLYTPLCTQGPAFADRLLNLSNKIKSLTGPQLFCKSSLSALHVCQKLLNHLGITLQVAEMGSRFPVSPGGCDKETLCRSNPSDSLSAPAVVLQDVSLAFFLLLLLVWFLNREFEVSYRLHYHGNVEADQHRIKIQNMRDQADWLLRNIIPIHVAEQLKVTQSYSKNHDNVGVIFASIVNFSEFYEENYEGGKECYRVLNELIGDFDELLRKPAFSNIEKIKTIGATYMAASGLNTSQCQDSAHPHGHLRTLFDFAMEMMRVVDDFNKDMLWFNFKLRIGFNHGPLTAGVIGTTKLLYDIWGDTVNIASRMDTTGVECRVQVSEESYRVLKEMGYEFDYRGTVNVKGKGQMKTFLFPKSVDSGMVPQHQLSVSPDIRVQVDGSIGRSPTDEIASMVPSSSLQGQERGLQGAGEKPEAQNSSGGPPRSSAPAGPGSPGEDQRPPPARAAAVPSAPAPQPGPPEEEEPEVNELTKLKVAESL</sequence>
<evidence type="ECO:0000256" key="20">
    <source>
        <dbReference type="ARBA" id="ARBA00081225"/>
    </source>
</evidence>
<feature type="transmembrane region" description="Helical" evidence="25">
    <location>
        <begin position="175"/>
        <end position="198"/>
    </location>
</feature>
<keyword evidence="28" id="KW-1185">Reference proteome</keyword>
<dbReference type="PANTHER" id="PTHR45627:SF8">
    <property type="entry name" value="ADENYLATE CYCLASE TYPE 9"/>
    <property type="match status" value="1"/>
</dbReference>
<gene>
    <name evidence="27" type="primary">Adcy9</name>
    <name evidence="27" type="ORF">GTO95_0005300</name>
</gene>
<dbReference type="GO" id="GO:0035556">
    <property type="term" value="P:intracellular signal transduction"/>
    <property type="evidence" value="ECO:0007669"/>
    <property type="project" value="InterPro"/>
</dbReference>
<dbReference type="GO" id="GO:0005524">
    <property type="term" value="F:ATP binding"/>
    <property type="evidence" value="ECO:0007669"/>
    <property type="project" value="UniProtKB-KW"/>
</dbReference>
<organism evidence="27 28">
    <name type="scientific">Atractosteus spatula</name>
    <name type="common">Alligator gar</name>
    <name type="synonym">Lepisosteus spatula</name>
    <dbReference type="NCBI Taxonomy" id="7917"/>
    <lineage>
        <taxon>Eukaryota</taxon>
        <taxon>Metazoa</taxon>
        <taxon>Chordata</taxon>
        <taxon>Craniata</taxon>
        <taxon>Vertebrata</taxon>
        <taxon>Euteleostomi</taxon>
        <taxon>Actinopterygii</taxon>
        <taxon>Neopterygii</taxon>
        <taxon>Holostei</taxon>
        <taxon>Semionotiformes</taxon>
        <taxon>Lepisosteidae</taxon>
        <taxon>Atractosteus</taxon>
    </lineage>
</organism>
<evidence type="ECO:0000256" key="13">
    <source>
        <dbReference type="ARBA" id="ARBA00022989"/>
    </source>
</evidence>
<evidence type="ECO:0000256" key="10">
    <source>
        <dbReference type="ARBA" id="ARBA00022741"/>
    </source>
</evidence>
<feature type="region of interest" description="Disordered" evidence="24">
    <location>
        <begin position="680"/>
        <end position="710"/>
    </location>
</feature>
<dbReference type="Gene3D" id="3.30.70.1230">
    <property type="entry name" value="Nucleotide cyclase"/>
    <property type="match status" value="2"/>
</dbReference>
<comment type="caution">
    <text evidence="27">The sequence shown here is derived from an EMBL/GenBank/DDBJ whole genome shotgun (WGS) entry which is preliminary data.</text>
</comment>
<dbReference type="GO" id="GO:0004016">
    <property type="term" value="F:adenylate cyclase activity"/>
    <property type="evidence" value="ECO:0007669"/>
    <property type="project" value="UniProtKB-EC"/>
</dbReference>
<dbReference type="InterPro" id="IPR029787">
    <property type="entry name" value="Nucleotide_cyclase"/>
</dbReference>
<dbReference type="GO" id="GO:0006171">
    <property type="term" value="P:cAMP biosynthetic process"/>
    <property type="evidence" value="ECO:0007669"/>
    <property type="project" value="UniProtKB-KW"/>
</dbReference>
<dbReference type="GO" id="GO:0005886">
    <property type="term" value="C:plasma membrane"/>
    <property type="evidence" value="ECO:0007669"/>
    <property type="project" value="UniProtKB-SubCell"/>
</dbReference>
<evidence type="ECO:0000256" key="15">
    <source>
        <dbReference type="ARBA" id="ARBA00023136"/>
    </source>
</evidence>
<evidence type="ECO:0000256" key="9">
    <source>
        <dbReference type="ARBA" id="ARBA00022737"/>
    </source>
</evidence>
<comment type="subcellular location">
    <subcellularLocation>
        <location evidence="4">Cell membrane</location>
        <topology evidence="4">Multi-pass membrane protein</topology>
    </subcellularLocation>
</comment>